<dbReference type="GO" id="GO:0005634">
    <property type="term" value="C:nucleus"/>
    <property type="evidence" value="ECO:0007669"/>
    <property type="project" value="TreeGrafter"/>
</dbReference>
<dbReference type="EMBL" id="KN716375">
    <property type="protein sequence ID" value="KJH45987.1"/>
    <property type="molecule type" value="Genomic_DNA"/>
</dbReference>
<feature type="compositionally biased region" description="Basic residues" evidence="2">
    <location>
        <begin position="658"/>
        <end position="677"/>
    </location>
</feature>
<dbReference type="InterPro" id="IPR040155">
    <property type="entry name" value="CEBPZ/Mak21-like"/>
</dbReference>
<dbReference type="AlphaFoldDB" id="A0A0D8XQF7"/>
<dbReference type="PANTHER" id="PTHR12048:SF0">
    <property type="entry name" value="CCAAT_ENHANCER-BINDING PROTEIN ZETA"/>
    <property type="match status" value="1"/>
</dbReference>
<evidence type="ECO:0000256" key="2">
    <source>
        <dbReference type="SAM" id="MobiDB-lite"/>
    </source>
</evidence>
<evidence type="ECO:0000259" key="3">
    <source>
        <dbReference type="Pfam" id="PF03914"/>
    </source>
</evidence>
<feature type="region of interest" description="Disordered" evidence="2">
    <location>
        <begin position="555"/>
        <end position="627"/>
    </location>
</feature>
<protein>
    <submittedName>
        <fullName evidence="4">CBF/Mak21 family protein</fullName>
    </submittedName>
</protein>
<keyword evidence="5" id="KW-1185">Reference proteome</keyword>
<dbReference type="InterPro" id="IPR005612">
    <property type="entry name" value="CCAAT-binding_factor"/>
</dbReference>
<evidence type="ECO:0000313" key="4">
    <source>
        <dbReference type="EMBL" id="KJH45987.1"/>
    </source>
</evidence>
<comment type="similarity">
    <text evidence="1">Belongs to the CBF/MAK21 family.</text>
</comment>
<dbReference type="STRING" id="29172.A0A0D8XQF7"/>
<feature type="region of interest" description="Disordered" evidence="2">
    <location>
        <begin position="651"/>
        <end position="677"/>
    </location>
</feature>
<evidence type="ECO:0000313" key="5">
    <source>
        <dbReference type="Proteomes" id="UP000053766"/>
    </source>
</evidence>
<reference evidence="5" key="2">
    <citation type="journal article" date="2016" name="Sci. Rep.">
        <title>Dictyocaulus viviparus genome, variome and transcriptome elucidate lungworm biology and support future intervention.</title>
        <authorList>
            <person name="McNulty S.N."/>
            <person name="Strube C."/>
            <person name="Rosa B.A."/>
            <person name="Martin J.C."/>
            <person name="Tyagi R."/>
            <person name="Choi Y.J."/>
            <person name="Wang Q."/>
            <person name="Hallsworth Pepin K."/>
            <person name="Zhang X."/>
            <person name="Ozersky P."/>
            <person name="Wilson R.K."/>
            <person name="Sternberg P.W."/>
            <person name="Gasser R.B."/>
            <person name="Mitreva M."/>
        </authorList>
    </citation>
    <scope>NUCLEOTIDE SEQUENCE [LARGE SCALE GENOMIC DNA]</scope>
    <source>
        <strain evidence="5">HannoverDv2000</strain>
    </source>
</reference>
<proteinExistence type="inferred from homology"/>
<dbReference type="Pfam" id="PF03914">
    <property type="entry name" value="CBF"/>
    <property type="match status" value="1"/>
</dbReference>
<name>A0A0D8XQF7_DICVI</name>
<accession>A0A0D8XQF7</accession>
<gene>
    <name evidence="4" type="ORF">DICVIV_07945</name>
</gene>
<sequence length="677" mass="77440">MFLNYILPTNRKLIPFSGRPLKRIEEICSNSERGRKRVLILWRFEHRLKLVYERFLRALEGLASVMAEDLCKKALQTALNLLAERPEGEKILLSMLVNKLGHPKYHIGAFVATLLENLTKLHPNMRPVIVTEVERLIYRSNVSQKAHLYAISFLSQITLRTGESDLAAQMLSIYFGLFKTLVNQKFPNNRLIGILLSASNRALPFAKEKADCLTEEINTLYRIVHTSSYTVALQTLKLLYTEPFIILFGIRESLSERFYTALYRKLLIDVPHSCYNQLLLLLFKVLRSDPSEFRVRSFVKRLLQAATGATPSLAAGILILISRLLESRENLIVLRKNVNRLDSVSTRFPNGDIEDDERYVDIGVDGKPVIGVKEEVPMTNPEVKVVGYTDVGPNALKSPYNHDARNPLFIDCRALVDCELLLLSKHYHPSVAVFAKDLIEANRFAFKNPKERLFNKSATNCVIRRKQFDPWGVKKFAVSSKEYLSKKTTELPADEQYLHRFVSLKFNPDGSNRKKDKDDEWEIESVDSAEFDALIDKFEPGEGKDDFDVDYSKEFTSEKKKSNENDDEIGDLSDFDDNNEDNEMQSESDEEDSASASETYQEDDLSDDDDSECNIGLSAANDAGEKDYLETSNIFGPTVLPEFASLLEDFEEEEKAQPRNRRKNKRRKLNGGKRKIW</sequence>
<dbReference type="Proteomes" id="UP000053766">
    <property type="component" value="Unassembled WGS sequence"/>
</dbReference>
<dbReference type="PANTHER" id="PTHR12048">
    <property type="entry name" value="CCAAT-BINDING FACTOR-RELATED"/>
    <property type="match status" value="1"/>
</dbReference>
<feature type="compositionally biased region" description="Acidic residues" evidence="2">
    <location>
        <begin position="600"/>
        <end position="612"/>
    </location>
</feature>
<dbReference type="OrthoDB" id="28947at2759"/>
<feature type="compositionally biased region" description="Acidic residues" evidence="2">
    <location>
        <begin position="565"/>
        <end position="593"/>
    </location>
</feature>
<organism evidence="4 5">
    <name type="scientific">Dictyocaulus viviparus</name>
    <name type="common">Bovine lungworm</name>
    <dbReference type="NCBI Taxonomy" id="29172"/>
    <lineage>
        <taxon>Eukaryota</taxon>
        <taxon>Metazoa</taxon>
        <taxon>Ecdysozoa</taxon>
        <taxon>Nematoda</taxon>
        <taxon>Chromadorea</taxon>
        <taxon>Rhabditida</taxon>
        <taxon>Rhabditina</taxon>
        <taxon>Rhabditomorpha</taxon>
        <taxon>Strongyloidea</taxon>
        <taxon>Metastrongylidae</taxon>
        <taxon>Dictyocaulus</taxon>
    </lineage>
</organism>
<feature type="compositionally biased region" description="Basic and acidic residues" evidence="2">
    <location>
        <begin position="555"/>
        <end position="564"/>
    </location>
</feature>
<feature type="domain" description="CCAAT-binding factor" evidence="3">
    <location>
        <begin position="252"/>
        <end position="435"/>
    </location>
</feature>
<evidence type="ECO:0000256" key="1">
    <source>
        <dbReference type="ARBA" id="ARBA00007797"/>
    </source>
</evidence>
<reference evidence="4 5" key="1">
    <citation type="submission" date="2013-11" db="EMBL/GenBank/DDBJ databases">
        <title>Draft genome of the bovine lungworm Dictyocaulus viviparus.</title>
        <authorList>
            <person name="Mitreva M."/>
        </authorList>
    </citation>
    <scope>NUCLEOTIDE SEQUENCE [LARGE SCALE GENOMIC DNA]</scope>
    <source>
        <strain evidence="4 5">HannoverDv2000</strain>
    </source>
</reference>